<dbReference type="PANTHER" id="PTHR30408">
    <property type="entry name" value="TYPE-1 RESTRICTION ENZYME ECOKI SPECIFICITY PROTEIN"/>
    <property type="match status" value="1"/>
</dbReference>
<proteinExistence type="inferred from homology"/>
<evidence type="ECO:0000313" key="6">
    <source>
        <dbReference type="EMBL" id="MFD0943024.1"/>
    </source>
</evidence>
<dbReference type="EMBL" id="JBHTJF010000021">
    <property type="protein sequence ID" value="MFD0943024.1"/>
    <property type="molecule type" value="Genomic_DNA"/>
</dbReference>
<feature type="coiled-coil region" evidence="4">
    <location>
        <begin position="172"/>
        <end position="199"/>
    </location>
</feature>
<evidence type="ECO:0000256" key="1">
    <source>
        <dbReference type="ARBA" id="ARBA00010923"/>
    </source>
</evidence>
<dbReference type="CDD" id="cd17278">
    <property type="entry name" value="RMtype1_S_LdeBORF1052P-TRD2-CR2"/>
    <property type="match status" value="1"/>
</dbReference>
<dbReference type="SUPFAM" id="SSF116734">
    <property type="entry name" value="DNA methylase specificity domain"/>
    <property type="match status" value="2"/>
</dbReference>
<gene>
    <name evidence="6" type="ORF">ACFQ0V_04490</name>
</gene>
<feature type="domain" description="Type I restriction modification DNA specificity" evidence="5">
    <location>
        <begin position="40"/>
        <end position="189"/>
    </location>
</feature>
<dbReference type="Gene3D" id="1.10.287.1120">
    <property type="entry name" value="Bipartite methylase S protein"/>
    <property type="match status" value="1"/>
</dbReference>
<protein>
    <submittedName>
        <fullName evidence="6">Restriction endonuclease subunit S</fullName>
    </submittedName>
</protein>
<dbReference type="InterPro" id="IPR052021">
    <property type="entry name" value="Type-I_RS_S_subunit"/>
</dbReference>
<reference evidence="7" key="1">
    <citation type="journal article" date="2019" name="Int. J. Syst. Evol. Microbiol.">
        <title>The Global Catalogue of Microorganisms (GCM) 10K type strain sequencing project: providing services to taxonomists for standard genome sequencing and annotation.</title>
        <authorList>
            <consortium name="The Broad Institute Genomics Platform"/>
            <consortium name="The Broad Institute Genome Sequencing Center for Infectious Disease"/>
            <person name="Wu L."/>
            <person name="Ma J."/>
        </authorList>
    </citation>
    <scope>NUCLEOTIDE SEQUENCE [LARGE SCALE GENOMIC DNA]</scope>
    <source>
        <strain evidence="7">CCUG 63563</strain>
    </source>
</reference>
<dbReference type="InterPro" id="IPR000055">
    <property type="entry name" value="Restrct_endonuc_typeI_TRD"/>
</dbReference>
<keyword evidence="7" id="KW-1185">Reference proteome</keyword>
<comment type="similarity">
    <text evidence="1">Belongs to the type-I restriction system S methylase family.</text>
</comment>
<evidence type="ECO:0000259" key="5">
    <source>
        <dbReference type="Pfam" id="PF01420"/>
    </source>
</evidence>
<keyword evidence="6" id="KW-0540">Nuclease</keyword>
<sequence length="408" mass="46557">MNVPKLRFKGFEGEWEDHQLKKILSLLKDGTHGTHKDVSEGPYLLSAKNIVNGEIKISENDRKISNEEYNSIYKSYTLKQGDVLLSVVGTIGRTAIVHDESFIAFQRSVAILRGEKVTSKYLLYLVQSESFQHQLKVKQVVSAQPGIYLGDLGKIKVKIPCIEEQKRIGIFFEKLDQKIQLQQEKIDLLQKQKKGFLQKMFPKAGETQPELRFEGFTGEWMKKSMDEIAPLRGGYAFKSKEFQRSGIPIVRISNILSNGEVGGDFVYYKEQQSDQNYILPHSSVVLAMSGATTGKVAVINNLTEQKVYQNQRVGYFVPTTKVNYDFVTILVETNLFINQLKKVLVAGAQPNVSTKEVNNFKFRVPKVKEEQIKIGLFFKAMDNKISSQEQKLYFLQQQKVGFLQQMFV</sequence>
<name>A0ABW3GV15_9BACL</name>
<keyword evidence="2" id="KW-0680">Restriction system</keyword>
<dbReference type="Pfam" id="PF01420">
    <property type="entry name" value="Methylase_S"/>
    <property type="match status" value="2"/>
</dbReference>
<comment type="caution">
    <text evidence="6">The sequence shown here is derived from an EMBL/GenBank/DDBJ whole genome shotgun (WGS) entry which is preliminary data.</text>
</comment>
<evidence type="ECO:0000256" key="2">
    <source>
        <dbReference type="ARBA" id="ARBA00022747"/>
    </source>
</evidence>
<dbReference type="GO" id="GO:0004519">
    <property type="term" value="F:endonuclease activity"/>
    <property type="evidence" value="ECO:0007669"/>
    <property type="project" value="UniProtKB-KW"/>
</dbReference>
<evidence type="ECO:0000256" key="4">
    <source>
        <dbReference type="SAM" id="Coils"/>
    </source>
</evidence>
<dbReference type="CDD" id="cd17246">
    <property type="entry name" value="RMtype1_S_SonII-TRD2-CR2_like"/>
    <property type="match status" value="1"/>
</dbReference>
<dbReference type="RefSeq" id="WP_381010220.1">
    <property type="nucleotide sequence ID" value="NZ_JBHTJF010000021.1"/>
</dbReference>
<keyword evidence="4" id="KW-0175">Coiled coil</keyword>
<keyword evidence="3" id="KW-0238">DNA-binding</keyword>
<dbReference type="Gene3D" id="3.90.220.20">
    <property type="entry name" value="DNA methylase specificity domains"/>
    <property type="match status" value="2"/>
</dbReference>
<dbReference type="Proteomes" id="UP001596976">
    <property type="component" value="Unassembled WGS sequence"/>
</dbReference>
<feature type="domain" description="Type I restriction modification DNA specificity" evidence="5">
    <location>
        <begin position="219"/>
        <end position="391"/>
    </location>
</feature>
<evidence type="ECO:0000256" key="3">
    <source>
        <dbReference type="ARBA" id="ARBA00023125"/>
    </source>
</evidence>
<keyword evidence="6" id="KW-0255">Endonuclease</keyword>
<dbReference type="InterPro" id="IPR044946">
    <property type="entry name" value="Restrct_endonuc_typeI_TRD_sf"/>
</dbReference>
<dbReference type="PANTHER" id="PTHR30408:SF12">
    <property type="entry name" value="TYPE I RESTRICTION ENZYME MJAVIII SPECIFICITY SUBUNIT"/>
    <property type="match status" value="1"/>
</dbReference>
<keyword evidence="6" id="KW-0378">Hydrolase</keyword>
<accession>A0ABW3GV15</accession>
<evidence type="ECO:0000313" key="7">
    <source>
        <dbReference type="Proteomes" id="UP001596976"/>
    </source>
</evidence>
<organism evidence="6 7">
    <name type="scientific">Savagea faecisuis</name>
    <dbReference type="NCBI Taxonomy" id="1274803"/>
    <lineage>
        <taxon>Bacteria</taxon>
        <taxon>Bacillati</taxon>
        <taxon>Bacillota</taxon>
        <taxon>Bacilli</taxon>
        <taxon>Bacillales</taxon>
        <taxon>Caryophanaceae</taxon>
        <taxon>Savagea</taxon>
    </lineage>
</organism>